<proteinExistence type="predicted"/>
<evidence type="ECO:0000313" key="1">
    <source>
        <dbReference type="EMBL" id="VVU95673.1"/>
    </source>
</evidence>
<dbReference type="AlphaFoldDB" id="A0A5E8CJT6"/>
<reference evidence="1" key="1">
    <citation type="submission" date="2019-09" db="EMBL/GenBank/DDBJ databases">
        <authorList>
            <person name="Needham M D."/>
        </authorList>
    </citation>
    <scope>NUCLEOTIDE SEQUENCE</scope>
</reference>
<name>A0A5E8CJT6_9ZZZZ</name>
<sequence length="57" mass="6824">MTDENAVKREVIYDYKNLVFFITTKNDSLEINLFWTKDGKNFQDPHGSRQLWILSEN</sequence>
<organism evidence="1">
    <name type="scientific">seawater metagenome</name>
    <dbReference type="NCBI Taxonomy" id="1561972"/>
    <lineage>
        <taxon>unclassified sequences</taxon>
        <taxon>metagenomes</taxon>
        <taxon>ecological metagenomes</taxon>
    </lineage>
</organism>
<accession>A0A5E8CJT6</accession>
<protein>
    <submittedName>
        <fullName evidence="1">Uncharacterized protein</fullName>
    </submittedName>
</protein>
<gene>
    <name evidence="1" type="ORF">CPAV1605_1428</name>
</gene>
<dbReference type="EMBL" id="CABVLZ010000007">
    <property type="protein sequence ID" value="VVU95673.1"/>
    <property type="molecule type" value="Genomic_DNA"/>
</dbReference>